<reference evidence="3 6" key="3">
    <citation type="submission" date="2018-07" db="EMBL/GenBank/DDBJ databases">
        <title>Leeuwenhoekiella genomics.</title>
        <authorList>
            <person name="Tahon G."/>
            <person name="Willems A."/>
        </authorList>
    </citation>
    <scope>NUCLEOTIDE SEQUENCE [LARGE SCALE GENOMIC DNA]</scope>
    <source>
        <strain evidence="3 6">LMG 24856</strain>
    </source>
</reference>
<feature type="domain" description="2TM" evidence="2">
    <location>
        <begin position="12"/>
        <end position="100"/>
    </location>
</feature>
<reference evidence="4" key="2">
    <citation type="submission" date="2016-11" db="EMBL/GenBank/DDBJ databases">
        <authorList>
            <person name="Jaros S."/>
            <person name="Januszkiewicz K."/>
            <person name="Wedrychowicz H."/>
        </authorList>
    </citation>
    <scope>NUCLEOTIDE SEQUENCE [LARGE SCALE GENOMIC DNA]</scope>
    <source>
        <strain evidence="4">DSM 19859</strain>
    </source>
</reference>
<reference evidence="5" key="1">
    <citation type="submission" date="2016-11" db="EMBL/GenBank/DDBJ databases">
        <authorList>
            <person name="Varghese N."/>
            <person name="Submissions S."/>
        </authorList>
    </citation>
    <scope>NUCLEOTIDE SEQUENCE [LARGE SCALE GENOMIC DNA]</scope>
    <source>
        <strain evidence="5">DSM 19859</strain>
    </source>
</reference>
<feature type="transmembrane region" description="Helical" evidence="1">
    <location>
        <begin position="57"/>
        <end position="78"/>
    </location>
</feature>
<dbReference type="InterPro" id="IPR025698">
    <property type="entry name" value="2TM_dom"/>
</dbReference>
<name>A0A1M5Y474_9FLAO</name>
<keyword evidence="1" id="KW-1133">Transmembrane helix</keyword>
<evidence type="ECO:0000313" key="3">
    <source>
        <dbReference type="EMBL" id="RXG30450.1"/>
    </source>
</evidence>
<keyword evidence="6" id="KW-1185">Reference proteome</keyword>
<evidence type="ECO:0000313" key="4">
    <source>
        <dbReference type="EMBL" id="SHI06604.1"/>
    </source>
</evidence>
<proteinExistence type="predicted"/>
<evidence type="ECO:0000259" key="2">
    <source>
        <dbReference type="Pfam" id="PF13239"/>
    </source>
</evidence>
<protein>
    <submittedName>
        <fullName evidence="4">2TM domain-containing protein</fullName>
    </submittedName>
</protein>
<organism evidence="4 5">
    <name type="scientific">Leeuwenhoekiella palythoae</name>
    <dbReference type="NCBI Taxonomy" id="573501"/>
    <lineage>
        <taxon>Bacteria</taxon>
        <taxon>Pseudomonadati</taxon>
        <taxon>Bacteroidota</taxon>
        <taxon>Flavobacteriia</taxon>
        <taxon>Flavobacteriales</taxon>
        <taxon>Flavobacteriaceae</taxon>
        <taxon>Leeuwenhoekiella</taxon>
    </lineage>
</organism>
<dbReference type="Proteomes" id="UP000184240">
    <property type="component" value="Unassembled WGS sequence"/>
</dbReference>
<dbReference type="EMBL" id="QOVN01000002">
    <property type="protein sequence ID" value="RXG30450.1"/>
    <property type="molecule type" value="Genomic_DNA"/>
</dbReference>
<feature type="transmembrane region" description="Helical" evidence="1">
    <location>
        <begin position="21"/>
        <end position="45"/>
    </location>
</feature>
<dbReference type="AlphaFoldDB" id="A0A1M5Y474"/>
<evidence type="ECO:0000313" key="6">
    <source>
        <dbReference type="Proteomes" id="UP000290037"/>
    </source>
</evidence>
<dbReference type="EMBL" id="FQXT01000003">
    <property type="protein sequence ID" value="SHI06604.1"/>
    <property type="molecule type" value="Genomic_DNA"/>
</dbReference>
<dbReference type="Pfam" id="PF13239">
    <property type="entry name" value="2TM"/>
    <property type="match status" value="1"/>
</dbReference>
<dbReference type="STRING" id="573501.SAMN04487999_1907"/>
<sequence length="114" mass="13717">MEIMENQKSSFERAQKRVKDIKAWYSHLSVYLTINGVYLLFYFGLFDRGAVSGYIPWWSPVSMLVGWGIGLMIHYIMVHKGNFINRSYKNWEERKIKEYLDREEAQRADLNKWE</sequence>
<gene>
    <name evidence="3" type="ORF">DSM01_1200</name>
    <name evidence="4" type="ORF">SAMN04487999_1907</name>
</gene>
<keyword evidence="1" id="KW-0472">Membrane</keyword>
<evidence type="ECO:0000313" key="5">
    <source>
        <dbReference type="Proteomes" id="UP000184240"/>
    </source>
</evidence>
<dbReference type="Proteomes" id="UP000290037">
    <property type="component" value="Unassembled WGS sequence"/>
</dbReference>
<keyword evidence="1" id="KW-0812">Transmembrane</keyword>
<evidence type="ECO:0000256" key="1">
    <source>
        <dbReference type="SAM" id="Phobius"/>
    </source>
</evidence>
<accession>A0A1M5Y474</accession>